<organism evidence="1 2">
    <name type="scientific">Streptococcus bovimastitidis</name>
    <dbReference type="NCBI Taxonomy" id="1856638"/>
    <lineage>
        <taxon>Bacteria</taxon>
        <taxon>Bacillati</taxon>
        <taxon>Bacillota</taxon>
        <taxon>Bacilli</taxon>
        <taxon>Lactobacillales</taxon>
        <taxon>Streptococcaceae</taxon>
        <taxon>Streptococcus</taxon>
    </lineage>
</organism>
<dbReference type="GO" id="GO:0030246">
    <property type="term" value="F:carbohydrate binding"/>
    <property type="evidence" value="ECO:0007669"/>
    <property type="project" value="InterPro"/>
</dbReference>
<evidence type="ECO:0000313" key="2">
    <source>
        <dbReference type="Proteomes" id="UP000182015"/>
    </source>
</evidence>
<dbReference type="InterPro" id="IPR008183">
    <property type="entry name" value="Aldose_1/G6P_1-epimerase"/>
</dbReference>
<reference evidence="2" key="1">
    <citation type="submission" date="2016-06" db="EMBL/GenBank/DDBJ databases">
        <authorList>
            <person name="de Vries S.P.W."/>
            <person name="Hadjirin N.F."/>
            <person name="Lay E.M."/>
            <person name="Zadoks R.N."/>
            <person name="Peacock S.J."/>
            <person name="Parkhill J."/>
            <person name="Grant A.J."/>
            <person name="Mcdougall S."/>
            <person name="Holmes M.A."/>
        </authorList>
    </citation>
    <scope>NUCLEOTIDE SEQUENCE [LARGE SCALE GENOMIC DNA]</scope>
    <source>
        <strain evidence="2">NZ1587</strain>
    </source>
</reference>
<dbReference type="GO" id="GO:0016853">
    <property type="term" value="F:isomerase activity"/>
    <property type="evidence" value="ECO:0007669"/>
    <property type="project" value="InterPro"/>
</dbReference>
<gene>
    <name evidence="1" type="ORF">A9Q68_06015</name>
</gene>
<dbReference type="InterPro" id="IPR037481">
    <property type="entry name" value="LacX"/>
</dbReference>
<dbReference type="Proteomes" id="UP000182015">
    <property type="component" value="Unassembled WGS sequence"/>
</dbReference>
<sequence length="304" mass="34927">MTLSLTNEHLTVTFKDLGGELSSIKDTDGVEYLWQGDSKYWSGQAPVLFPICGSLRDNQTYYSDNSLGLEKGSMPRHGLVRKEVFKGQKLSKTQAFYTLTSNDTMYHQYPYRFELGILYTLIDSSIKVTYCIKNLEENFEMPFTVGGHPAFNCPLYENESYEDYYLEFSEPEEGTSAKVIAETGLVNVAKRQHFLNGKHRLELDYSLFKDDTILLDQLVSKSVSLKSKNHNKGLTLNLLDFPYLILWSTANRGPFVALEPWLGISTSETENDNFDEKQNMQFLEPYILNQKVTHYSYEISIKKL</sequence>
<dbReference type="CDD" id="cd09024">
    <property type="entry name" value="Aldose_epim_lacX"/>
    <property type="match status" value="1"/>
</dbReference>
<dbReference type="AlphaFoldDB" id="A0A1L8ML98"/>
<comment type="caution">
    <text evidence="1">The sequence shown here is derived from an EMBL/GenBank/DDBJ whole genome shotgun (WGS) entry which is preliminary data.</text>
</comment>
<dbReference type="OrthoDB" id="9795355at2"/>
<keyword evidence="2" id="KW-1185">Reference proteome</keyword>
<name>A0A1L8ML98_9STRE</name>
<protein>
    <submittedName>
        <fullName evidence="1">Protein lacX</fullName>
    </submittedName>
</protein>
<evidence type="ECO:0000313" key="1">
    <source>
        <dbReference type="EMBL" id="OJF71537.1"/>
    </source>
</evidence>
<dbReference type="SUPFAM" id="SSF74650">
    <property type="entry name" value="Galactose mutarotase-like"/>
    <property type="match status" value="1"/>
</dbReference>
<dbReference type="Gene3D" id="2.70.98.10">
    <property type="match status" value="1"/>
</dbReference>
<dbReference type="STRING" id="1856638.A9Q68_06015"/>
<dbReference type="Pfam" id="PF01263">
    <property type="entry name" value="Aldose_epim"/>
    <property type="match status" value="1"/>
</dbReference>
<dbReference type="EMBL" id="LZDD01000002">
    <property type="protein sequence ID" value="OJF71537.1"/>
    <property type="molecule type" value="Genomic_DNA"/>
</dbReference>
<proteinExistence type="predicted"/>
<dbReference type="InterPro" id="IPR014718">
    <property type="entry name" value="GH-type_carb-bd"/>
</dbReference>
<dbReference type="GO" id="GO:0005975">
    <property type="term" value="P:carbohydrate metabolic process"/>
    <property type="evidence" value="ECO:0007669"/>
    <property type="project" value="InterPro"/>
</dbReference>
<dbReference type="RefSeq" id="WP_071793793.1">
    <property type="nucleotide sequence ID" value="NZ_LZDD01000002.1"/>
</dbReference>
<dbReference type="InterPro" id="IPR011013">
    <property type="entry name" value="Gal_mutarotase_sf_dom"/>
</dbReference>
<accession>A0A1L8ML98</accession>